<dbReference type="OrthoDB" id="7375713at2"/>
<feature type="transmembrane region" description="Helical" evidence="1">
    <location>
        <begin position="158"/>
        <end position="177"/>
    </location>
</feature>
<feature type="transmembrane region" description="Helical" evidence="1">
    <location>
        <begin position="64"/>
        <end position="86"/>
    </location>
</feature>
<keyword evidence="1" id="KW-0812">Transmembrane</keyword>
<feature type="transmembrane region" description="Helical" evidence="1">
    <location>
        <begin position="107"/>
        <end position="125"/>
    </location>
</feature>
<feature type="transmembrane region" description="Helical" evidence="1">
    <location>
        <begin position="286"/>
        <end position="308"/>
    </location>
</feature>
<sequence length="386" mass="42009">MAPVFADPQAHRARQAGRSRAAWADNLKVVLVIGVIVAHVTIAWTGVGNWVFTEGPVREPLFSLLVLASAGSLFGLAVFFMLAGMFTPQSLERKGLRRFLIDRTLRLAVPMLFFIVVLAPFVEWADPERAGWDRGFAAYTVEVVWWSWPVPPSWGPTWFLAVLLLFSVVYALVRQLVPRRPAATPLRRRYLVAAAATVALVSWFVRFEIPVGDEVGRLALGQAPAWVTGFALGVVGAERGWFDPIEPAIAGWARRVGMTAIVGAALVIGVAGVLDADLDAFAGNDTWQSLVLAVIEGVLVVSMPLWLVDVFRWRFDHQGRLAREASRAAFAAFVVHQIVLVGLVLASHAVRLPPEAEWLAVSVLGVLVSFGAGALLTRIPAVGRFV</sequence>
<dbReference type="Proteomes" id="UP000293764">
    <property type="component" value="Unassembled WGS sequence"/>
</dbReference>
<protein>
    <submittedName>
        <fullName evidence="3">Acyltransferase</fullName>
    </submittedName>
</protein>
<dbReference type="RefSeq" id="WP_130101279.1">
    <property type="nucleotide sequence ID" value="NZ_SDWW01000006.1"/>
</dbReference>
<organism evidence="3 4">
    <name type="scientific">Pengzhenrongella frigida</name>
    <dbReference type="NCBI Taxonomy" id="1259133"/>
    <lineage>
        <taxon>Bacteria</taxon>
        <taxon>Bacillati</taxon>
        <taxon>Actinomycetota</taxon>
        <taxon>Actinomycetes</taxon>
        <taxon>Micrococcales</taxon>
        <taxon>Pengzhenrongella</taxon>
    </lineage>
</organism>
<reference evidence="3 4" key="1">
    <citation type="submission" date="2019-01" db="EMBL/GenBank/DDBJ databases">
        <title>Novel species of Cellulomonas.</title>
        <authorList>
            <person name="Liu Q."/>
            <person name="Xin Y.-H."/>
        </authorList>
    </citation>
    <scope>NUCLEOTIDE SEQUENCE [LARGE SCALE GENOMIC DNA]</scope>
    <source>
        <strain evidence="3 4">HLT2-17</strain>
    </source>
</reference>
<evidence type="ECO:0000256" key="1">
    <source>
        <dbReference type="SAM" id="Phobius"/>
    </source>
</evidence>
<feature type="transmembrane region" description="Helical" evidence="1">
    <location>
        <begin position="189"/>
        <end position="209"/>
    </location>
</feature>
<dbReference type="PANTHER" id="PTHR36927">
    <property type="entry name" value="BLR4337 PROTEIN"/>
    <property type="match status" value="1"/>
</dbReference>
<dbReference type="EMBL" id="SDWW01000006">
    <property type="protein sequence ID" value="RYV52281.1"/>
    <property type="molecule type" value="Genomic_DNA"/>
</dbReference>
<dbReference type="PANTHER" id="PTHR36927:SF4">
    <property type="entry name" value="BLR5718 PROTEIN"/>
    <property type="match status" value="1"/>
</dbReference>
<feature type="transmembrane region" description="Helical" evidence="1">
    <location>
        <begin position="358"/>
        <end position="377"/>
    </location>
</feature>
<dbReference type="InterPro" id="IPR002656">
    <property type="entry name" value="Acyl_transf_3_dom"/>
</dbReference>
<keyword evidence="3" id="KW-0012">Acyltransferase</keyword>
<dbReference type="AlphaFoldDB" id="A0A4Q5N770"/>
<evidence type="ECO:0000313" key="4">
    <source>
        <dbReference type="Proteomes" id="UP000293764"/>
    </source>
</evidence>
<evidence type="ECO:0000259" key="2">
    <source>
        <dbReference type="Pfam" id="PF01757"/>
    </source>
</evidence>
<accession>A0A4Q5N770</accession>
<evidence type="ECO:0000313" key="3">
    <source>
        <dbReference type="EMBL" id="RYV52281.1"/>
    </source>
</evidence>
<name>A0A4Q5N770_9MICO</name>
<proteinExistence type="predicted"/>
<feature type="transmembrane region" description="Helical" evidence="1">
    <location>
        <begin position="215"/>
        <end position="235"/>
    </location>
</feature>
<keyword evidence="3" id="KW-0808">Transferase</keyword>
<feature type="transmembrane region" description="Helical" evidence="1">
    <location>
        <begin position="328"/>
        <end position="346"/>
    </location>
</feature>
<comment type="caution">
    <text evidence="3">The sequence shown here is derived from an EMBL/GenBank/DDBJ whole genome shotgun (WGS) entry which is preliminary data.</text>
</comment>
<dbReference type="GO" id="GO:0016747">
    <property type="term" value="F:acyltransferase activity, transferring groups other than amino-acyl groups"/>
    <property type="evidence" value="ECO:0007669"/>
    <property type="project" value="InterPro"/>
</dbReference>
<feature type="transmembrane region" description="Helical" evidence="1">
    <location>
        <begin position="29"/>
        <end position="52"/>
    </location>
</feature>
<feature type="domain" description="Acyltransferase 3" evidence="2">
    <location>
        <begin position="22"/>
        <end position="370"/>
    </location>
</feature>
<keyword evidence="4" id="KW-1185">Reference proteome</keyword>
<dbReference type="InterPro" id="IPR050623">
    <property type="entry name" value="Glucan_succinyl_AcylTrfase"/>
</dbReference>
<feature type="transmembrane region" description="Helical" evidence="1">
    <location>
        <begin position="256"/>
        <end position="274"/>
    </location>
</feature>
<dbReference type="Pfam" id="PF01757">
    <property type="entry name" value="Acyl_transf_3"/>
    <property type="match status" value="1"/>
</dbReference>
<keyword evidence="1" id="KW-0472">Membrane</keyword>
<keyword evidence="1" id="KW-1133">Transmembrane helix</keyword>
<gene>
    <name evidence="3" type="ORF">EUA98_03460</name>
</gene>